<dbReference type="PANTHER" id="PTHR30157:SF0">
    <property type="entry name" value="NADPH-DEPENDENT FERRIC-CHELATE REDUCTASE"/>
    <property type="match status" value="1"/>
</dbReference>
<dbReference type="Gene3D" id="2.40.30.10">
    <property type="entry name" value="Translation factors"/>
    <property type="match status" value="1"/>
</dbReference>
<dbReference type="PANTHER" id="PTHR30157">
    <property type="entry name" value="FERRIC REDUCTASE, NADPH-DEPENDENT"/>
    <property type="match status" value="1"/>
</dbReference>
<organism evidence="3 4">
    <name type="scientific">Candidatus Pantoea floridensis</name>
    <dbReference type="NCBI Taxonomy" id="1938870"/>
    <lineage>
        <taxon>Bacteria</taxon>
        <taxon>Pseudomonadati</taxon>
        <taxon>Pseudomonadota</taxon>
        <taxon>Gammaproteobacteria</taxon>
        <taxon>Enterobacterales</taxon>
        <taxon>Erwiniaceae</taxon>
        <taxon>Pantoea</taxon>
    </lineage>
</organism>
<reference evidence="4" key="1">
    <citation type="submission" date="2017-09" db="EMBL/GenBank/DDBJ databases">
        <authorList>
            <person name="Varghese N."/>
            <person name="Submissions S."/>
        </authorList>
    </citation>
    <scope>NUCLEOTIDE SEQUENCE [LARGE SCALE GENOMIC DNA]</scope>
    <source>
        <strain evidence="4">JKS000234</strain>
    </source>
</reference>
<dbReference type="InterPro" id="IPR039374">
    <property type="entry name" value="SIP_fam"/>
</dbReference>
<dbReference type="SUPFAM" id="SSF63380">
    <property type="entry name" value="Riboflavin synthase domain-like"/>
    <property type="match status" value="1"/>
</dbReference>
<proteinExistence type="inferred from homology"/>
<dbReference type="InterPro" id="IPR017927">
    <property type="entry name" value="FAD-bd_FR_type"/>
</dbReference>
<dbReference type="InterPro" id="IPR039261">
    <property type="entry name" value="FNR_nucleotide-bd"/>
</dbReference>
<dbReference type="CDD" id="cd06193">
    <property type="entry name" value="siderophore_interacting"/>
    <property type="match status" value="1"/>
</dbReference>
<dbReference type="Proteomes" id="UP000219271">
    <property type="component" value="Unassembled WGS sequence"/>
</dbReference>
<evidence type="ECO:0000259" key="2">
    <source>
        <dbReference type="PROSITE" id="PS51384"/>
    </source>
</evidence>
<dbReference type="RefSeq" id="WP_097098500.1">
    <property type="nucleotide sequence ID" value="NZ_OCMY01000003.1"/>
</dbReference>
<accession>A0A286DRQ1</accession>
<dbReference type="Pfam" id="PF08021">
    <property type="entry name" value="FAD_binding_9"/>
    <property type="match status" value="1"/>
</dbReference>
<dbReference type="AlphaFoldDB" id="A0A286DRQ1"/>
<evidence type="ECO:0000313" key="3">
    <source>
        <dbReference type="EMBL" id="SOD61346.1"/>
    </source>
</evidence>
<dbReference type="InterPro" id="IPR007037">
    <property type="entry name" value="SIP_rossman_dom"/>
</dbReference>
<dbReference type="Pfam" id="PF04954">
    <property type="entry name" value="SIP"/>
    <property type="match status" value="1"/>
</dbReference>
<dbReference type="EMBL" id="OCMY01000003">
    <property type="protein sequence ID" value="SOD61346.1"/>
    <property type="molecule type" value="Genomic_DNA"/>
</dbReference>
<keyword evidence="4" id="KW-1185">Reference proteome</keyword>
<protein>
    <submittedName>
        <fullName evidence="3">NADPH-dependent ferric siderophore reductase, contains FAD-binding and SIP domains</fullName>
    </submittedName>
</protein>
<evidence type="ECO:0000256" key="1">
    <source>
        <dbReference type="ARBA" id="ARBA00035644"/>
    </source>
</evidence>
<dbReference type="InterPro" id="IPR017938">
    <property type="entry name" value="Riboflavin_synthase-like_b-brl"/>
</dbReference>
<dbReference type="Gene3D" id="3.40.50.80">
    <property type="entry name" value="Nucleotide-binding domain of ferredoxin-NADP reductase (FNR) module"/>
    <property type="match status" value="1"/>
</dbReference>
<sequence>MAIVPGYRVFNVTLLHKRWLTPSLMSCVFTGDQVEKMKMDGPDQRIKILFPSSNGLPSSLTDDADWWGQFRGLPPEQRPISRTYTLRHVNAAESQMEVEFVIHGTEGPASSWVLNAMPGDPLQMVAPNREHKADSGGYEWKPATEIERALIIADETALPAVKGILAQLDKMPLAPQVQVFQEIPSEDDIIDLGHYTFAEIVWLPRDRMNAPHGTALLQAVKERVLVPEYATDTCDNDDNEAEHEVLWQSAAAINNRFYGWVAAESSAVKHLRRYLVGERKVAPEVMSFMAYWCKGKGYF</sequence>
<dbReference type="GO" id="GO:0016491">
    <property type="term" value="F:oxidoreductase activity"/>
    <property type="evidence" value="ECO:0007669"/>
    <property type="project" value="InterPro"/>
</dbReference>
<comment type="similarity">
    <text evidence="1">Belongs to the SIP oxidoreductase family.</text>
</comment>
<dbReference type="PROSITE" id="PS51384">
    <property type="entry name" value="FAD_FR"/>
    <property type="match status" value="1"/>
</dbReference>
<evidence type="ECO:0000313" key="4">
    <source>
        <dbReference type="Proteomes" id="UP000219271"/>
    </source>
</evidence>
<gene>
    <name evidence="3" type="ORF">SAMN06273570_5104</name>
</gene>
<feature type="domain" description="FAD-binding FR-type" evidence="2">
    <location>
        <begin position="7"/>
        <end position="134"/>
    </location>
</feature>
<name>A0A286DRQ1_9GAMM</name>
<dbReference type="OrthoDB" id="9814826at2"/>
<dbReference type="InterPro" id="IPR013113">
    <property type="entry name" value="SIP_FAD-bd"/>
</dbReference>